<evidence type="ECO:0000259" key="2">
    <source>
        <dbReference type="Pfam" id="PF12164"/>
    </source>
</evidence>
<reference evidence="3" key="1">
    <citation type="journal article" date="2021" name="PeerJ">
        <title>Extensive microbial diversity within the chicken gut microbiome revealed by metagenomics and culture.</title>
        <authorList>
            <person name="Gilroy R."/>
            <person name="Ravi A."/>
            <person name="Getino M."/>
            <person name="Pursley I."/>
            <person name="Horton D.L."/>
            <person name="Alikhan N.F."/>
            <person name="Baker D."/>
            <person name="Gharbi K."/>
            <person name="Hall N."/>
            <person name="Watson M."/>
            <person name="Adriaenssens E.M."/>
            <person name="Foster-Nyarko E."/>
            <person name="Jarju S."/>
            <person name="Secka A."/>
            <person name="Antonio M."/>
            <person name="Oren A."/>
            <person name="Chaudhuri R.R."/>
            <person name="La Ragione R."/>
            <person name="Hildebrand F."/>
            <person name="Pallen M.J."/>
        </authorList>
    </citation>
    <scope>NUCLEOTIDE SEQUENCE</scope>
    <source>
        <strain evidence="3">CHK179-28034</strain>
    </source>
</reference>
<gene>
    <name evidence="3" type="ORF">H9968_06140</name>
</gene>
<keyword evidence="1" id="KW-0472">Membrane</keyword>
<protein>
    <submittedName>
        <fullName evidence="3">Stage V sporulation protein AA</fullName>
    </submittedName>
</protein>
<evidence type="ECO:0000256" key="1">
    <source>
        <dbReference type="SAM" id="Phobius"/>
    </source>
</evidence>
<keyword evidence="1" id="KW-1133">Transmembrane helix</keyword>
<dbReference type="Proteomes" id="UP000824049">
    <property type="component" value="Unassembled WGS sequence"/>
</dbReference>
<dbReference type="InterPro" id="IPR021997">
    <property type="entry name" value="SporV_AA"/>
</dbReference>
<organism evidence="3 4">
    <name type="scientific">Candidatus Anaerobutyricum stercoris</name>
    <dbReference type="NCBI Taxonomy" id="2838457"/>
    <lineage>
        <taxon>Bacteria</taxon>
        <taxon>Bacillati</taxon>
        <taxon>Bacillota</taxon>
        <taxon>Clostridia</taxon>
        <taxon>Lachnospirales</taxon>
        <taxon>Lachnospiraceae</taxon>
        <taxon>Anaerobutyricum</taxon>
    </lineage>
</organism>
<dbReference type="AlphaFoldDB" id="A0A9D2ELB1"/>
<evidence type="ECO:0000313" key="3">
    <source>
        <dbReference type="EMBL" id="HIZ39490.1"/>
    </source>
</evidence>
<dbReference type="Pfam" id="PF12164">
    <property type="entry name" value="SporV_AA"/>
    <property type="match status" value="1"/>
</dbReference>
<feature type="transmembrane region" description="Helical" evidence="1">
    <location>
        <begin position="104"/>
        <end position="124"/>
    </location>
</feature>
<reference evidence="3" key="2">
    <citation type="submission" date="2021-04" db="EMBL/GenBank/DDBJ databases">
        <authorList>
            <person name="Gilroy R."/>
        </authorList>
    </citation>
    <scope>NUCLEOTIDE SEQUENCE</scope>
    <source>
        <strain evidence="3">CHK179-28034</strain>
    </source>
</reference>
<dbReference type="Gene3D" id="2.60.480.10">
    <property type="entry name" value="eubacterium ventriosum atcc domain"/>
    <property type="match status" value="1"/>
</dbReference>
<comment type="caution">
    <text evidence="3">The sequence shown here is derived from an EMBL/GenBank/DDBJ whole genome shotgun (WGS) entry which is preliminary data.</text>
</comment>
<dbReference type="InterPro" id="IPR038548">
    <property type="entry name" value="SporV_AA_N_sf"/>
</dbReference>
<accession>A0A9D2ELB1</accession>
<name>A0A9D2ELB1_9FIRM</name>
<sequence>MERPVIYMHAEQSYFLDHPKVRIKDICSVYCSDRNLENKINCIEVYKFKEKEDGRAFMSILVLIQAISEMVPDGEIRNVGEQDIVVYYRDPDRVPSPWIQRGKIAFICVTCFLGMGITIMGYNNDVDMSKVFTQLYETFLGTRPAGTTFIELFYSIGLTLGVFLFFNHTPGKKVTNEPTPIQVQMRLYEKDVNQTFLLGASRKGEELDVSNHS</sequence>
<feature type="domain" description="Stage V sporulation protein AA" evidence="2">
    <location>
        <begin position="6"/>
        <end position="90"/>
    </location>
</feature>
<evidence type="ECO:0000313" key="4">
    <source>
        <dbReference type="Proteomes" id="UP000824049"/>
    </source>
</evidence>
<dbReference type="EMBL" id="DXBR01000055">
    <property type="protein sequence ID" value="HIZ39490.1"/>
    <property type="molecule type" value="Genomic_DNA"/>
</dbReference>
<keyword evidence="1" id="KW-0812">Transmembrane</keyword>
<feature type="transmembrane region" description="Helical" evidence="1">
    <location>
        <begin position="144"/>
        <end position="166"/>
    </location>
</feature>
<proteinExistence type="predicted"/>